<evidence type="ECO:0000313" key="8">
    <source>
        <dbReference type="EMBL" id="KAA8646024.1"/>
    </source>
</evidence>
<protein>
    <recommendedName>
        <fullName evidence="7">Zn(2)-C6 fungal-type domain-containing protein</fullName>
    </recommendedName>
</protein>
<dbReference type="CDD" id="cd12148">
    <property type="entry name" value="fungal_TF_MHR"/>
    <property type="match status" value="1"/>
</dbReference>
<dbReference type="RefSeq" id="XP_033425385.1">
    <property type="nucleotide sequence ID" value="XM_033572070.1"/>
</dbReference>
<dbReference type="PANTHER" id="PTHR47338">
    <property type="entry name" value="ZN(II)2CYS6 TRANSCRIPTION FACTOR (EUROFUNG)-RELATED"/>
    <property type="match status" value="1"/>
</dbReference>
<dbReference type="InterPro" id="IPR050815">
    <property type="entry name" value="TF_fung"/>
</dbReference>
<keyword evidence="4" id="KW-0238">DNA-binding</keyword>
<dbReference type="GO" id="GO:0003677">
    <property type="term" value="F:DNA binding"/>
    <property type="evidence" value="ECO:0007669"/>
    <property type="project" value="UniProtKB-KW"/>
</dbReference>
<dbReference type="PANTHER" id="PTHR47338:SF10">
    <property type="entry name" value="TRANSCRIPTION FACTOR DOMAIN-CONTAINING PROTEIN-RELATED"/>
    <property type="match status" value="1"/>
</dbReference>
<dbReference type="SMART" id="SM00906">
    <property type="entry name" value="Fungal_trans"/>
    <property type="match status" value="1"/>
</dbReference>
<dbReference type="Proteomes" id="UP000324241">
    <property type="component" value="Unassembled WGS sequence"/>
</dbReference>
<evidence type="ECO:0000259" key="7">
    <source>
        <dbReference type="PROSITE" id="PS50048"/>
    </source>
</evidence>
<dbReference type="SMART" id="SM00066">
    <property type="entry name" value="GAL4"/>
    <property type="match status" value="1"/>
</dbReference>
<dbReference type="GO" id="GO:0005634">
    <property type="term" value="C:nucleus"/>
    <property type="evidence" value="ECO:0007669"/>
    <property type="project" value="UniProtKB-SubCell"/>
</dbReference>
<dbReference type="InterPro" id="IPR001138">
    <property type="entry name" value="Zn2Cys6_DnaBD"/>
</dbReference>
<sequence>MTSGTIDQQPQHGKRKQACLACRRRKKRCDGNRPACSACSGWDTECVYPGAQTTFDYGFPTPHSLERELEALVQNPAFWDPKALPAASPPVPLTALNFPHELSPPPLDLNVVSYGARLSDTVTLVEPSRSSSRRLSGLQSSQVPPQAQIIQLTNEFFERHHPFFACIHKEKFLNRLRGKQSPGLSTPLEWAIVATAARVSRDANVSTQAYVFLQNAVESLSLGPLLQENVLQDLQAAVWCVFSLYSSGEITKAVVLLAQAYTLACLHGLNRLDDPTPNIPLAMQFSPVEEEECRCTLWALFVLDRHINYLIGRHFVIDDSLWCVNYPLDDRSLQHGIRPASEAFNRDLEAITAEKSNVPLGVTLTRLVCKTLVILGRIAEHKSINPMPTGAGSQHRLAEFHELQSALACFWVILPPCVHNVAEVPAENVLHSVWLLIILHQCSTVLFYITEAERRSGTVVTASERDNFACSYKSVDKVVSALRTISGLVVNPALNPMLASAYFLCCRFIVMQARLSQQQSYRLDLTLVLKLLERMAEGQVQLPLIYKDIIDQELVREMQGGGAYQSLLRTDYCFML</sequence>
<dbReference type="GO" id="GO:0009893">
    <property type="term" value="P:positive regulation of metabolic process"/>
    <property type="evidence" value="ECO:0007669"/>
    <property type="project" value="UniProtKB-ARBA"/>
</dbReference>
<dbReference type="AlphaFoldDB" id="A0A5M9MKT8"/>
<dbReference type="Pfam" id="PF04082">
    <property type="entry name" value="Fungal_trans"/>
    <property type="match status" value="1"/>
</dbReference>
<comment type="caution">
    <text evidence="8">The sequence shown here is derived from an EMBL/GenBank/DDBJ whole genome shotgun (WGS) entry which is preliminary data.</text>
</comment>
<dbReference type="PROSITE" id="PS00463">
    <property type="entry name" value="ZN2_CY6_FUNGAL_1"/>
    <property type="match status" value="1"/>
</dbReference>
<dbReference type="GO" id="GO:0006351">
    <property type="term" value="P:DNA-templated transcription"/>
    <property type="evidence" value="ECO:0007669"/>
    <property type="project" value="InterPro"/>
</dbReference>
<gene>
    <name evidence="8" type="ORF">ATNIH1004_007446</name>
</gene>
<dbReference type="SUPFAM" id="SSF57701">
    <property type="entry name" value="Zn2/Cys6 DNA-binding domain"/>
    <property type="match status" value="1"/>
</dbReference>
<accession>A0A5M9MKT8</accession>
<evidence type="ECO:0000256" key="6">
    <source>
        <dbReference type="ARBA" id="ARBA00023242"/>
    </source>
</evidence>
<dbReference type="EMBL" id="QUQM01000007">
    <property type="protein sequence ID" value="KAA8646024.1"/>
    <property type="molecule type" value="Genomic_DNA"/>
</dbReference>
<dbReference type="PROSITE" id="PS50048">
    <property type="entry name" value="ZN2_CY6_FUNGAL_2"/>
    <property type="match status" value="1"/>
</dbReference>
<dbReference type="VEuPathDB" id="FungiDB:EYZ11_011952"/>
<proteinExistence type="predicted"/>
<dbReference type="Gene3D" id="4.10.240.10">
    <property type="entry name" value="Zn(2)-C6 fungal-type DNA-binding domain"/>
    <property type="match status" value="1"/>
</dbReference>
<keyword evidence="6" id="KW-0539">Nucleus</keyword>
<reference evidence="8 9" key="1">
    <citation type="submission" date="2019-08" db="EMBL/GenBank/DDBJ databases">
        <title>The genome sequence of a newly discovered highly antifungal drug resistant Aspergillus species, Aspergillus tanneri NIH 1004.</title>
        <authorList>
            <person name="Mounaud S."/>
            <person name="Singh I."/>
            <person name="Joardar V."/>
            <person name="Pakala S."/>
            <person name="Pakala S."/>
            <person name="Venepally P."/>
            <person name="Chung J.K."/>
            <person name="Losada L."/>
            <person name="Nierman W.C."/>
        </authorList>
    </citation>
    <scope>NUCLEOTIDE SEQUENCE [LARGE SCALE GENOMIC DNA]</scope>
    <source>
        <strain evidence="8 9">NIH1004</strain>
    </source>
</reference>
<evidence type="ECO:0000256" key="1">
    <source>
        <dbReference type="ARBA" id="ARBA00004123"/>
    </source>
</evidence>
<dbReference type="CDD" id="cd00067">
    <property type="entry name" value="GAL4"/>
    <property type="match status" value="1"/>
</dbReference>
<keyword evidence="3" id="KW-0805">Transcription regulation</keyword>
<dbReference type="Pfam" id="PF00172">
    <property type="entry name" value="Zn_clus"/>
    <property type="match status" value="1"/>
</dbReference>
<evidence type="ECO:0000256" key="5">
    <source>
        <dbReference type="ARBA" id="ARBA00023163"/>
    </source>
</evidence>
<feature type="domain" description="Zn(2)-C6 fungal-type" evidence="7">
    <location>
        <begin position="18"/>
        <end position="48"/>
    </location>
</feature>
<comment type="subcellular location">
    <subcellularLocation>
        <location evidence="1">Nucleus</location>
    </subcellularLocation>
</comment>
<dbReference type="OrthoDB" id="2943660at2759"/>
<dbReference type="GO" id="GO:0008270">
    <property type="term" value="F:zinc ion binding"/>
    <property type="evidence" value="ECO:0007669"/>
    <property type="project" value="InterPro"/>
</dbReference>
<evidence type="ECO:0000313" key="9">
    <source>
        <dbReference type="Proteomes" id="UP000324241"/>
    </source>
</evidence>
<name>A0A5M9MKT8_9EURO</name>
<dbReference type="InterPro" id="IPR036864">
    <property type="entry name" value="Zn2-C6_fun-type_DNA-bd_sf"/>
</dbReference>
<organism evidence="8 9">
    <name type="scientific">Aspergillus tanneri</name>
    <dbReference type="NCBI Taxonomy" id="1220188"/>
    <lineage>
        <taxon>Eukaryota</taxon>
        <taxon>Fungi</taxon>
        <taxon>Dikarya</taxon>
        <taxon>Ascomycota</taxon>
        <taxon>Pezizomycotina</taxon>
        <taxon>Eurotiomycetes</taxon>
        <taxon>Eurotiomycetidae</taxon>
        <taxon>Eurotiales</taxon>
        <taxon>Aspergillaceae</taxon>
        <taxon>Aspergillus</taxon>
        <taxon>Aspergillus subgen. Circumdati</taxon>
    </lineage>
</organism>
<dbReference type="InterPro" id="IPR007219">
    <property type="entry name" value="XnlR_reg_dom"/>
</dbReference>
<evidence type="ECO:0000256" key="3">
    <source>
        <dbReference type="ARBA" id="ARBA00023015"/>
    </source>
</evidence>
<evidence type="ECO:0000256" key="2">
    <source>
        <dbReference type="ARBA" id="ARBA00022723"/>
    </source>
</evidence>
<dbReference type="GeneID" id="54330148"/>
<dbReference type="GO" id="GO:0000981">
    <property type="term" value="F:DNA-binding transcription factor activity, RNA polymerase II-specific"/>
    <property type="evidence" value="ECO:0007669"/>
    <property type="project" value="InterPro"/>
</dbReference>
<keyword evidence="2" id="KW-0479">Metal-binding</keyword>
<evidence type="ECO:0000256" key="4">
    <source>
        <dbReference type="ARBA" id="ARBA00023125"/>
    </source>
</evidence>
<keyword evidence="5" id="KW-0804">Transcription</keyword>